<dbReference type="PANTHER" id="PTHR34820">
    <property type="entry name" value="INNER MEMBRANE PROTEIN YEBZ"/>
    <property type="match status" value="1"/>
</dbReference>
<evidence type="ECO:0000256" key="4">
    <source>
        <dbReference type="ARBA" id="ARBA00022989"/>
    </source>
</evidence>
<feature type="transmembrane region" description="Helical" evidence="6">
    <location>
        <begin position="115"/>
        <end position="134"/>
    </location>
</feature>
<feature type="transmembrane region" description="Helical" evidence="6">
    <location>
        <begin position="14"/>
        <end position="33"/>
    </location>
</feature>
<reference evidence="8 9" key="1">
    <citation type="submission" date="2023-10" db="EMBL/GenBank/DDBJ databases">
        <title>Roseovarius strain S88 nov., isolated from a marine algae.</title>
        <authorList>
            <person name="Lee M.W."/>
            <person name="Lee J.K."/>
            <person name="Kim J.M."/>
            <person name="Choi D.G."/>
            <person name="Baek J.H."/>
            <person name="Bayburt H."/>
            <person name="Jung J.J."/>
            <person name="Han D.M."/>
            <person name="Jeon C.O."/>
        </authorList>
    </citation>
    <scope>NUCLEOTIDE SEQUENCE [LARGE SCALE GENOMIC DNA]</scope>
    <source>
        <strain evidence="8 9">S88</strain>
    </source>
</reference>
<dbReference type="PANTHER" id="PTHR34820:SF4">
    <property type="entry name" value="INNER MEMBRANE PROTEIN YEBZ"/>
    <property type="match status" value="1"/>
</dbReference>
<dbReference type="Pfam" id="PF05425">
    <property type="entry name" value="CopD"/>
    <property type="match status" value="1"/>
</dbReference>
<feature type="transmembrane region" description="Helical" evidence="6">
    <location>
        <begin position="265"/>
        <end position="283"/>
    </location>
</feature>
<evidence type="ECO:0000313" key="8">
    <source>
        <dbReference type="EMBL" id="WWR47903.1"/>
    </source>
</evidence>
<name>A0ABZ2HKT9_9RHOB</name>
<feature type="transmembrane region" description="Helical" evidence="6">
    <location>
        <begin position="209"/>
        <end position="236"/>
    </location>
</feature>
<dbReference type="InterPro" id="IPR032694">
    <property type="entry name" value="CopC/D"/>
</dbReference>
<keyword evidence="5 6" id="KW-0472">Membrane</keyword>
<evidence type="ECO:0000256" key="5">
    <source>
        <dbReference type="ARBA" id="ARBA00023136"/>
    </source>
</evidence>
<feature type="transmembrane region" description="Helical" evidence="6">
    <location>
        <begin position="45"/>
        <end position="63"/>
    </location>
</feature>
<gene>
    <name evidence="8" type="ORF">RZ517_06955</name>
</gene>
<evidence type="ECO:0000256" key="3">
    <source>
        <dbReference type="ARBA" id="ARBA00022692"/>
    </source>
</evidence>
<evidence type="ECO:0000259" key="7">
    <source>
        <dbReference type="Pfam" id="PF05425"/>
    </source>
</evidence>
<keyword evidence="9" id="KW-1185">Reference proteome</keyword>
<accession>A0ABZ2HKT9</accession>
<organism evidence="8 9">
    <name type="scientific">Roseovarius phycicola</name>
    <dbReference type="NCBI Taxonomy" id="3080976"/>
    <lineage>
        <taxon>Bacteria</taxon>
        <taxon>Pseudomonadati</taxon>
        <taxon>Pseudomonadota</taxon>
        <taxon>Alphaproteobacteria</taxon>
        <taxon>Rhodobacterales</taxon>
        <taxon>Roseobacteraceae</taxon>
        <taxon>Roseovarius</taxon>
    </lineage>
</organism>
<feature type="transmembrane region" description="Helical" evidence="6">
    <location>
        <begin position="83"/>
        <end position="108"/>
    </location>
</feature>
<feature type="domain" description="Copper resistance protein D" evidence="7">
    <location>
        <begin position="181"/>
        <end position="277"/>
    </location>
</feature>
<evidence type="ECO:0000256" key="1">
    <source>
        <dbReference type="ARBA" id="ARBA00004651"/>
    </source>
</evidence>
<proteinExistence type="predicted"/>
<dbReference type="RefSeq" id="WP_338550733.1">
    <property type="nucleotide sequence ID" value="NZ_CP146069.1"/>
</dbReference>
<protein>
    <submittedName>
        <fullName evidence="8">CopD family protein</fullName>
    </submittedName>
</protein>
<dbReference type="Proteomes" id="UP001364156">
    <property type="component" value="Chromosome"/>
</dbReference>
<evidence type="ECO:0000313" key="9">
    <source>
        <dbReference type="Proteomes" id="UP001364156"/>
    </source>
</evidence>
<evidence type="ECO:0000256" key="6">
    <source>
        <dbReference type="SAM" id="Phobius"/>
    </source>
</evidence>
<comment type="subcellular location">
    <subcellularLocation>
        <location evidence="1">Cell membrane</location>
        <topology evidence="1">Multi-pass membrane protein</topology>
    </subcellularLocation>
</comment>
<keyword evidence="4 6" id="KW-1133">Transmembrane helix</keyword>
<feature type="transmembrane region" description="Helical" evidence="6">
    <location>
        <begin position="140"/>
        <end position="161"/>
    </location>
</feature>
<keyword evidence="2" id="KW-1003">Cell membrane</keyword>
<evidence type="ECO:0000256" key="2">
    <source>
        <dbReference type="ARBA" id="ARBA00022475"/>
    </source>
</evidence>
<dbReference type="EMBL" id="CP146069">
    <property type="protein sequence ID" value="WWR47903.1"/>
    <property type="molecule type" value="Genomic_DNA"/>
</dbReference>
<sequence>MVDVWTGLLALNTLGLYACALVSFGSVLIGFAFTRLLRRPYYRDLTLIWALLGVILSASDLALRAAALTGTASGAMDPEMLKLVWSTSVGDAALWRVAGFALLLVGALLGRMGSWLALSGGVLVMCSFTLLGHVAEREAFWLQLVLYFHLSAAAFWVGILGPLRRLALDREKLDVAAQLGHGFGQAAMAVLPVLVAAGLLMAWQLLEGWAAMITPYGLILLTKILVVALLMGLGAANKMRHVPAMLRGDTRAADALARVIRKEQVVVALVLAITAMLTVIIGAPT</sequence>
<keyword evidence="3 6" id="KW-0812">Transmembrane</keyword>
<feature type="transmembrane region" description="Helical" evidence="6">
    <location>
        <begin position="182"/>
        <end position="203"/>
    </location>
</feature>
<dbReference type="InterPro" id="IPR008457">
    <property type="entry name" value="Cu-R_CopD_dom"/>
</dbReference>